<feature type="compositionally biased region" description="Basic and acidic residues" evidence="1">
    <location>
        <begin position="1"/>
        <end position="37"/>
    </location>
</feature>
<feature type="compositionally biased region" description="Polar residues" evidence="1">
    <location>
        <begin position="45"/>
        <end position="60"/>
    </location>
</feature>
<feature type="region of interest" description="Disordered" evidence="1">
    <location>
        <begin position="1"/>
        <end position="60"/>
    </location>
</feature>
<protein>
    <submittedName>
        <fullName evidence="3">Uncharacterized protein</fullName>
    </submittedName>
</protein>
<dbReference type="Proteomes" id="UP000887565">
    <property type="component" value="Unplaced"/>
</dbReference>
<evidence type="ECO:0000313" key="3">
    <source>
        <dbReference type="WBParaSite" id="nRc.2.0.1.t48232-RA"/>
    </source>
</evidence>
<dbReference type="WBParaSite" id="nRc.2.0.1.t48232-RA">
    <property type="protein sequence ID" value="nRc.2.0.1.t48232-RA"/>
    <property type="gene ID" value="nRc.2.0.1.g48232"/>
</dbReference>
<dbReference type="AlphaFoldDB" id="A0A915LBK3"/>
<proteinExistence type="predicted"/>
<evidence type="ECO:0000256" key="1">
    <source>
        <dbReference type="SAM" id="MobiDB-lite"/>
    </source>
</evidence>
<name>A0A915LBK3_ROMCU</name>
<sequence length="126" mass="13822">MMEKTTKENEQERTESRHKNMNDAVAKKTDLGQKSEENGNFLASAPQTTTSSFNPMASNKRCNASRRLCKGTKSGLTAANRLPAVSWSNFKVLIRSIGVEINQVNERIESTTKISTSTGPSLLALC</sequence>
<accession>A0A915LBK3</accession>
<reference evidence="3" key="1">
    <citation type="submission" date="2022-11" db="UniProtKB">
        <authorList>
            <consortium name="WormBaseParasite"/>
        </authorList>
    </citation>
    <scope>IDENTIFICATION</scope>
</reference>
<keyword evidence="2" id="KW-1185">Reference proteome</keyword>
<evidence type="ECO:0000313" key="2">
    <source>
        <dbReference type="Proteomes" id="UP000887565"/>
    </source>
</evidence>
<organism evidence="2 3">
    <name type="scientific">Romanomermis culicivorax</name>
    <name type="common">Nematode worm</name>
    <dbReference type="NCBI Taxonomy" id="13658"/>
    <lineage>
        <taxon>Eukaryota</taxon>
        <taxon>Metazoa</taxon>
        <taxon>Ecdysozoa</taxon>
        <taxon>Nematoda</taxon>
        <taxon>Enoplea</taxon>
        <taxon>Dorylaimia</taxon>
        <taxon>Mermithida</taxon>
        <taxon>Mermithoidea</taxon>
        <taxon>Mermithidae</taxon>
        <taxon>Romanomermis</taxon>
    </lineage>
</organism>